<dbReference type="PANTHER" id="PTHR13847:SF286">
    <property type="entry name" value="D-AMINO ACID DEHYDROGENASE"/>
    <property type="match status" value="1"/>
</dbReference>
<sequence length="370" mass="39226">MRVIVVGAGILGSSLAYHAAREGAEVVLLDPMVEGRATAAGAGIICPWASRVTDPDWYRLSGGGARYYPTLVERLAEDGETQLSYRRVGALCVPGDEGDLDETEARTRIRAEEAPEAGEVTRLMPEEARALFPPLRPGLAALHVGGAARVDGRLLATAMLRAAERHGAQVHRFPVAALQARDGAVRGVTLENGMVLEADEVVLAAGAWAPPLLAPLGLELAVQPQRGQILHLRLPGVDTRHWPVLLPMSSHYLLAFDDSRVVVGATRETGSGFDHRFTAAGIRQVLDNALGVAPGLADATLHEMRIGFRPMGPDIRPLLGRVPGLEGLVIANGLGAGGLTMGPYAGALLAQLILTGRTEIPLDPYDPLRR</sequence>
<dbReference type="Pfam" id="PF01266">
    <property type="entry name" value="DAO"/>
    <property type="match status" value="1"/>
</dbReference>
<dbReference type="Gene3D" id="3.50.50.60">
    <property type="entry name" value="FAD/NAD(P)-binding domain"/>
    <property type="match status" value="1"/>
</dbReference>
<dbReference type="RefSeq" id="WP_075798749.1">
    <property type="nucleotide sequence ID" value="NZ_CP015583.1"/>
</dbReference>
<dbReference type="SUPFAM" id="SSF51905">
    <property type="entry name" value="FAD/NAD(P)-binding domain"/>
    <property type="match status" value="1"/>
</dbReference>
<accession>A0A1L7AGW3</accession>
<dbReference type="PANTHER" id="PTHR13847">
    <property type="entry name" value="SARCOSINE DEHYDROGENASE-RELATED"/>
    <property type="match status" value="1"/>
</dbReference>
<proteinExistence type="inferred from homology"/>
<keyword evidence="3" id="KW-0285">Flavoprotein</keyword>
<gene>
    <name evidence="6" type="ORF">RGI145_13250</name>
</gene>
<dbReference type="Gene3D" id="3.30.9.10">
    <property type="entry name" value="D-Amino Acid Oxidase, subunit A, domain 2"/>
    <property type="match status" value="1"/>
</dbReference>
<dbReference type="STRING" id="257708.RGI145_13250"/>
<keyword evidence="4" id="KW-0560">Oxidoreductase</keyword>
<dbReference type="eggNOG" id="COG0665">
    <property type="taxonomic scope" value="Bacteria"/>
</dbReference>
<evidence type="ECO:0000256" key="2">
    <source>
        <dbReference type="ARBA" id="ARBA00009410"/>
    </source>
</evidence>
<evidence type="ECO:0000313" key="6">
    <source>
        <dbReference type="EMBL" id="APT57939.1"/>
    </source>
</evidence>
<dbReference type="InterPro" id="IPR006076">
    <property type="entry name" value="FAD-dep_OxRdtase"/>
</dbReference>
<comment type="cofactor">
    <cofactor evidence="1">
        <name>FAD</name>
        <dbReference type="ChEBI" id="CHEBI:57692"/>
    </cofactor>
</comment>
<dbReference type="GO" id="GO:0016491">
    <property type="term" value="F:oxidoreductase activity"/>
    <property type="evidence" value="ECO:0007669"/>
    <property type="project" value="UniProtKB-KW"/>
</dbReference>
<comment type="similarity">
    <text evidence="2">Belongs to the DadA oxidoreductase family.</text>
</comment>
<evidence type="ECO:0000313" key="7">
    <source>
        <dbReference type="Proteomes" id="UP000185494"/>
    </source>
</evidence>
<protein>
    <submittedName>
        <fullName evidence="6">Oxidoreductase</fullName>
    </submittedName>
</protein>
<evidence type="ECO:0000256" key="4">
    <source>
        <dbReference type="ARBA" id="ARBA00023002"/>
    </source>
</evidence>
<feature type="domain" description="FAD dependent oxidoreductase" evidence="5">
    <location>
        <begin position="2"/>
        <end position="352"/>
    </location>
</feature>
<dbReference type="InterPro" id="IPR036188">
    <property type="entry name" value="FAD/NAD-bd_sf"/>
</dbReference>
<evidence type="ECO:0000259" key="5">
    <source>
        <dbReference type="Pfam" id="PF01266"/>
    </source>
</evidence>
<evidence type="ECO:0000256" key="1">
    <source>
        <dbReference type="ARBA" id="ARBA00001974"/>
    </source>
</evidence>
<dbReference type="KEGG" id="rgi:RGI145_13250"/>
<name>A0A1L7AGW3_9PROT</name>
<evidence type="ECO:0000256" key="3">
    <source>
        <dbReference type="ARBA" id="ARBA00022630"/>
    </source>
</evidence>
<dbReference type="EMBL" id="CP015583">
    <property type="protein sequence ID" value="APT57939.1"/>
    <property type="molecule type" value="Genomic_DNA"/>
</dbReference>
<organism evidence="6 7">
    <name type="scientific">Roseomonas gilardii</name>
    <dbReference type="NCBI Taxonomy" id="257708"/>
    <lineage>
        <taxon>Bacteria</taxon>
        <taxon>Pseudomonadati</taxon>
        <taxon>Pseudomonadota</taxon>
        <taxon>Alphaproteobacteria</taxon>
        <taxon>Acetobacterales</taxon>
        <taxon>Roseomonadaceae</taxon>
        <taxon>Roseomonas</taxon>
    </lineage>
</organism>
<dbReference type="GO" id="GO:0005737">
    <property type="term" value="C:cytoplasm"/>
    <property type="evidence" value="ECO:0007669"/>
    <property type="project" value="TreeGrafter"/>
</dbReference>
<reference evidence="6 7" key="1">
    <citation type="submission" date="2016-05" db="EMBL/GenBank/DDBJ databases">
        <title>Complete Genome and Methylome Analysis of Psychrotrophic Bacterial Isolates from Antarctic Lake Untersee.</title>
        <authorList>
            <person name="Fomenkov A."/>
            <person name="Akimov V.N."/>
            <person name="Vasilyeva L.V."/>
            <person name="Andersen D."/>
            <person name="Vincze T."/>
            <person name="Roberts R.J."/>
        </authorList>
    </citation>
    <scope>NUCLEOTIDE SEQUENCE [LARGE SCALE GENOMIC DNA]</scope>
    <source>
        <strain evidence="6 7">U14-5</strain>
    </source>
</reference>
<dbReference type="Proteomes" id="UP000185494">
    <property type="component" value="Chromosome 1"/>
</dbReference>
<dbReference type="SUPFAM" id="SSF54373">
    <property type="entry name" value="FAD-linked reductases, C-terminal domain"/>
    <property type="match status" value="1"/>
</dbReference>
<dbReference type="AlphaFoldDB" id="A0A1L7AGW3"/>